<accession>B8FHW2</accession>
<name>B8FHW2_DESAL</name>
<organism evidence="1 2">
    <name type="scientific">Desulfatibacillum aliphaticivorans</name>
    <dbReference type="NCBI Taxonomy" id="218208"/>
    <lineage>
        <taxon>Bacteria</taxon>
        <taxon>Pseudomonadati</taxon>
        <taxon>Thermodesulfobacteriota</taxon>
        <taxon>Desulfobacteria</taxon>
        <taxon>Desulfobacterales</taxon>
        <taxon>Desulfatibacillaceae</taxon>
        <taxon>Desulfatibacillum</taxon>
    </lineage>
</organism>
<gene>
    <name evidence="1" type="ordered locus">Dalk_0824</name>
</gene>
<keyword evidence="2" id="KW-1185">Reference proteome</keyword>
<sequence length="176" mass="19653">MTTRFLHLICAAIVLCFFFGCVTTGQPQGRVAMLDVSERPHLDTQLNMTDLMALAEKLTNEMLMSDVVAGWGSKRPRLVISPLKNNSVMDNIPEEQVYDRIKGILLEAGVARIVHQSSNNYDYVLYGVLDSTQEYGGDGSEIRDFNVTLNLSTIDGEDLGRWNGRIKLAKGKRPLF</sequence>
<dbReference type="Proteomes" id="UP000000739">
    <property type="component" value="Chromosome"/>
</dbReference>
<dbReference type="EMBL" id="CP001322">
    <property type="protein sequence ID" value="ACL02529.1"/>
    <property type="molecule type" value="Genomic_DNA"/>
</dbReference>
<dbReference type="eggNOG" id="COG3417">
    <property type="taxonomic scope" value="Bacteria"/>
</dbReference>
<dbReference type="KEGG" id="dal:Dalk_0824"/>
<reference evidence="1 2" key="1">
    <citation type="journal article" date="2012" name="Environ. Microbiol.">
        <title>The genome sequence of Desulfatibacillum alkenivorans AK-01: a blueprint for anaerobic alkane oxidation.</title>
        <authorList>
            <person name="Callaghan A.V."/>
            <person name="Morris B.E."/>
            <person name="Pereira I.A."/>
            <person name="McInerney M.J."/>
            <person name="Austin R.N."/>
            <person name="Groves J.T."/>
            <person name="Kukor J.J."/>
            <person name="Suflita J.M."/>
            <person name="Young L.Y."/>
            <person name="Zylstra G.J."/>
            <person name="Wawrik B."/>
        </authorList>
    </citation>
    <scope>NUCLEOTIDE SEQUENCE [LARGE SCALE GENOMIC DNA]</scope>
    <source>
        <strain evidence="1 2">AK-01</strain>
    </source>
</reference>
<protein>
    <recommendedName>
        <fullName evidence="3">Penicillin-binding protein activator LpoB</fullName>
    </recommendedName>
</protein>
<evidence type="ECO:0000313" key="1">
    <source>
        <dbReference type="EMBL" id="ACL02529.1"/>
    </source>
</evidence>
<proteinExistence type="predicted"/>
<dbReference type="AlphaFoldDB" id="B8FHW2"/>
<dbReference type="HOGENOM" id="CLU_1522766_0_0_7"/>
<dbReference type="RefSeq" id="WP_012609968.1">
    <property type="nucleotide sequence ID" value="NC_011768.1"/>
</dbReference>
<dbReference type="PROSITE" id="PS51257">
    <property type="entry name" value="PROKAR_LIPOPROTEIN"/>
    <property type="match status" value="1"/>
</dbReference>
<evidence type="ECO:0000313" key="2">
    <source>
        <dbReference type="Proteomes" id="UP000000739"/>
    </source>
</evidence>
<evidence type="ECO:0008006" key="3">
    <source>
        <dbReference type="Google" id="ProtNLM"/>
    </source>
</evidence>